<reference evidence="1 2" key="1">
    <citation type="journal article" date="2019" name="Sci. Rep.">
        <title>Orb-weaving spider Araneus ventricosus genome elucidates the spidroin gene catalogue.</title>
        <authorList>
            <person name="Kono N."/>
            <person name="Nakamura H."/>
            <person name="Ohtoshi R."/>
            <person name="Moran D.A.P."/>
            <person name="Shinohara A."/>
            <person name="Yoshida Y."/>
            <person name="Fujiwara M."/>
            <person name="Mori M."/>
            <person name="Tomita M."/>
            <person name="Arakawa K."/>
        </authorList>
    </citation>
    <scope>NUCLEOTIDE SEQUENCE [LARGE SCALE GENOMIC DNA]</scope>
</reference>
<dbReference type="Proteomes" id="UP000499080">
    <property type="component" value="Unassembled WGS sequence"/>
</dbReference>
<evidence type="ECO:0000313" key="2">
    <source>
        <dbReference type="Proteomes" id="UP000499080"/>
    </source>
</evidence>
<sequence length="95" mass="10361">MGPLVQSLQLLNQLGGHEILPLYNRSCPTDSNATPQIAILVCINLALQACHGKSASLKQVIANDEVNTRRTCSKLVASNSLQTIEKTEYADEPWI</sequence>
<organism evidence="1 2">
    <name type="scientific">Araneus ventricosus</name>
    <name type="common">Orbweaver spider</name>
    <name type="synonym">Epeira ventricosa</name>
    <dbReference type="NCBI Taxonomy" id="182803"/>
    <lineage>
        <taxon>Eukaryota</taxon>
        <taxon>Metazoa</taxon>
        <taxon>Ecdysozoa</taxon>
        <taxon>Arthropoda</taxon>
        <taxon>Chelicerata</taxon>
        <taxon>Arachnida</taxon>
        <taxon>Araneae</taxon>
        <taxon>Araneomorphae</taxon>
        <taxon>Entelegynae</taxon>
        <taxon>Araneoidea</taxon>
        <taxon>Araneidae</taxon>
        <taxon>Araneus</taxon>
    </lineage>
</organism>
<evidence type="ECO:0000313" key="1">
    <source>
        <dbReference type="EMBL" id="GBM43478.1"/>
    </source>
</evidence>
<dbReference type="EMBL" id="BGPR01001031">
    <property type="protein sequence ID" value="GBM43478.1"/>
    <property type="molecule type" value="Genomic_DNA"/>
</dbReference>
<accession>A0A4Y2FSY6</accession>
<comment type="caution">
    <text evidence="1">The sequence shown here is derived from an EMBL/GenBank/DDBJ whole genome shotgun (WGS) entry which is preliminary data.</text>
</comment>
<dbReference type="AlphaFoldDB" id="A0A4Y2FSY6"/>
<protein>
    <submittedName>
        <fullName evidence="1">Uncharacterized protein</fullName>
    </submittedName>
</protein>
<name>A0A4Y2FSY6_ARAVE</name>
<gene>
    <name evidence="1" type="ORF">AVEN_9439_1</name>
</gene>
<proteinExistence type="predicted"/>
<keyword evidence="2" id="KW-1185">Reference proteome</keyword>